<keyword evidence="2" id="KW-1185">Reference proteome</keyword>
<evidence type="ECO:0000313" key="1">
    <source>
        <dbReference type="EMBL" id="KAJ7994125.1"/>
    </source>
</evidence>
<reference evidence="1" key="1">
    <citation type="submission" date="2021-05" db="EMBL/GenBank/DDBJ databases">
        <authorList>
            <person name="Pan Q."/>
            <person name="Jouanno E."/>
            <person name="Zahm M."/>
            <person name="Klopp C."/>
            <person name="Cabau C."/>
            <person name="Louis A."/>
            <person name="Berthelot C."/>
            <person name="Parey E."/>
            <person name="Roest Crollius H."/>
            <person name="Montfort J."/>
            <person name="Robinson-Rechavi M."/>
            <person name="Bouchez O."/>
            <person name="Lampietro C."/>
            <person name="Lopez Roques C."/>
            <person name="Donnadieu C."/>
            <person name="Postlethwait J."/>
            <person name="Bobe J."/>
            <person name="Dillon D."/>
            <person name="Chandos A."/>
            <person name="von Hippel F."/>
            <person name="Guiguen Y."/>
        </authorList>
    </citation>
    <scope>NUCLEOTIDE SEQUENCE</scope>
    <source>
        <strain evidence="1">YG-Jan2019</strain>
    </source>
</reference>
<proteinExistence type="predicted"/>
<dbReference type="EMBL" id="CM055750">
    <property type="protein sequence ID" value="KAJ7994125.1"/>
    <property type="molecule type" value="Genomic_DNA"/>
</dbReference>
<organism evidence="1 2">
    <name type="scientific">Dallia pectoralis</name>
    <name type="common">Alaska blackfish</name>
    <dbReference type="NCBI Taxonomy" id="75939"/>
    <lineage>
        <taxon>Eukaryota</taxon>
        <taxon>Metazoa</taxon>
        <taxon>Chordata</taxon>
        <taxon>Craniata</taxon>
        <taxon>Vertebrata</taxon>
        <taxon>Euteleostomi</taxon>
        <taxon>Actinopterygii</taxon>
        <taxon>Neopterygii</taxon>
        <taxon>Teleostei</taxon>
        <taxon>Protacanthopterygii</taxon>
        <taxon>Esociformes</taxon>
        <taxon>Umbridae</taxon>
        <taxon>Dallia</taxon>
    </lineage>
</organism>
<accession>A0ACC2FSC8</accession>
<evidence type="ECO:0000313" key="2">
    <source>
        <dbReference type="Proteomes" id="UP001157502"/>
    </source>
</evidence>
<gene>
    <name evidence="1" type="ORF">DPEC_G00262670</name>
</gene>
<sequence>MENNHHKNNGEKHPRHWTSCKLITDPALKNGCQQVYRYDGQHFNMPVKDLGLFPVDTVRDPRIFHIWTKFRHIDLLVPKFKIDECYVGPPKEVTFARLNDNVRESFLTDMCKKYGQIEEVEILYNPKNKKHLGLAKVIFDTVKAAKDTVEHLHGTSVMGNFIHVELDPKGKNRMLYFHLLVNGLYTPWTLPLGSDDTLQSLTHCFQDIKPLHRLTDECSQLTQSIFSPSSVATPHSLDTAYSSIWQDTPGSFGQTPLSQGTPRTPSFTPLSQDSCYSSLHTTPVHQIGQVENFSAYSSHRRLRWDVCYRQPGRPRVRSHHQNSELSSLLKHMQPPARLLVQSQTPVSDSGCRSSHRYPSSSGYDNPATKLSHLSDSGQASFGGSSLPLSSKAFSLSGSFAPAQSVNGAPLKERPHSPRSEPDVDILNRSPGNPVPDLGSHSLDSRIEMLLKKTSVSCPSLNGETSVDAEVPGQNSLVPPSFPVSTDSPQSERAPAPSGSPASSRRPTTRDGLEDVSPTPLPQCEGDKFITVTPPLIWTAQHHRPSEGIQTGLTNPTTDQKHMRSGHDSILSPQRLHEPREYADISDGRRSGPANSKCNGSKGTAVASSIPFLPPPPPASTPLTRPVSIPSSNPYSSHPFSNPPPPIARFNHPVRFPPPNLNPLMRFPVHGTPTPMTAPPSLVHPFYPYPMNTLHGVHLNTLNGIPAVSYPVPPWPRPPVMPAFDPSVPPPGYRPQQEHPCKATVDKVLAVVTAELKAIVKKDVSRKIIEGIAFRAFDDWWNRQEQKAKTITLVKSREGSEEVKTKPRDVLRRNTVQNGSRPLPSFKVKRKVPGDPTVSEDLQRMCPDSPVNDALDTAELEGETINCTSDRSQTNVRFPAVRRRHARPHELDSEGEEEEESREKQAKTNKDNVLTVDAGPQRKENEVDDIGEQKEEVDQYNDGGQDVVSKIPRTQSPNEEDATVSLSESESYSSIYSEYFSDSSSVSEASKDSSSDQETDGGTRVVECVVLSSDEEEMDAASPPTSPSAPLTPGTQLDLPDESEPVLRDQSWDEQHLACLNGDDLGLASRTHLLGPGMDLLRKQDFLAPSPIGLPVVETDVEVDFVGFDWSAESPDNQENLRPLTPTGSLLDSDSDRLFKCKPTPPAGEEVEVPHTPGRDAGAVLESEEDNLRHLFSPSPASSESFSQLRNTPTPASYHTYVEDRPQTPGKEECTLWNPPTPWRTTVTPGRETSFTEGVLGFSPPTCSPFLYTLSPSLYTKTPQTPGRDFMPVKKTLRKTPLIITSPQRTNAAALACNVSLTDSSVLASSPSGRSESSSDRGGVWTIPHPGHQSHREREHCSWRRVQRRRRWRWRRRMSSMQRTVPFSTLSASPGFRHRSQREETSVLHRVWRQGLDEEDAKLLEVTYDRLLQGDNGVLTANRADLSDWMRDHVTGSARSEGFYKISREDKIKYLNSACLLSDHPSAESQGARLPSQPPPTLRSGSEFRSEQRRLLSSFSCDSDLLKFNQLKFRKKKIRFGWSHIHDWGLFALEPIAADDMVIEYVGQCIRQGIADMREKRYEDEGIGSSYLFRVDQDTIIDATKCGNLARFINHSCNPNCYAKIVTVESQKKIVIYSRQPISVNEEITYDYKFPIEDDKIPCLCGAENCQGFLN</sequence>
<dbReference type="Proteomes" id="UP001157502">
    <property type="component" value="Chromosome 23"/>
</dbReference>
<name>A0ACC2FSC8_DALPE</name>
<comment type="caution">
    <text evidence="1">The sequence shown here is derived from an EMBL/GenBank/DDBJ whole genome shotgun (WGS) entry which is preliminary data.</text>
</comment>
<protein>
    <submittedName>
        <fullName evidence="1">Uncharacterized protein</fullName>
    </submittedName>
</protein>